<feature type="compositionally biased region" description="Polar residues" evidence="1">
    <location>
        <begin position="263"/>
        <end position="274"/>
    </location>
</feature>
<comment type="caution">
    <text evidence="2">The sequence shown here is derived from an EMBL/GenBank/DDBJ whole genome shotgun (WGS) entry which is preliminary data.</text>
</comment>
<keyword evidence="3" id="KW-1185">Reference proteome</keyword>
<protein>
    <submittedName>
        <fullName evidence="2">Uncharacterized protein</fullName>
    </submittedName>
</protein>
<dbReference type="EMBL" id="WHWB01033541">
    <property type="protein sequence ID" value="KAJ7419205.1"/>
    <property type="molecule type" value="Genomic_DNA"/>
</dbReference>
<reference evidence="2" key="1">
    <citation type="submission" date="2019-10" db="EMBL/GenBank/DDBJ databases">
        <authorList>
            <person name="Soares A.E.R."/>
            <person name="Aleixo A."/>
            <person name="Schneider P."/>
            <person name="Miyaki C.Y."/>
            <person name="Schneider M.P."/>
            <person name="Mello C."/>
            <person name="Vasconcelos A.T.R."/>
        </authorList>
    </citation>
    <scope>NUCLEOTIDE SEQUENCE</scope>
    <source>
        <tissue evidence="2">Muscle</tissue>
    </source>
</reference>
<evidence type="ECO:0000313" key="2">
    <source>
        <dbReference type="EMBL" id="KAJ7419205.1"/>
    </source>
</evidence>
<dbReference type="PANTHER" id="PTHR33395">
    <property type="entry name" value="TRANSCRIPTASE, PUTATIVE-RELATED-RELATED"/>
    <property type="match status" value="1"/>
</dbReference>
<proteinExistence type="predicted"/>
<evidence type="ECO:0000256" key="1">
    <source>
        <dbReference type="SAM" id="MobiDB-lite"/>
    </source>
</evidence>
<organism evidence="2 3">
    <name type="scientific">Willisornis vidua</name>
    <name type="common">Xingu scale-backed antbird</name>
    <dbReference type="NCBI Taxonomy" id="1566151"/>
    <lineage>
        <taxon>Eukaryota</taxon>
        <taxon>Metazoa</taxon>
        <taxon>Chordata</taxon>
        <taxon>Craniata</taxon>
        <taxon>Vertebrata</taxon>
        <taxon>Euteleostomi</taxon>
        <taxon>Archelosauria</taxon>
        <taxon>Archosauria</taxon>
        <taxon>Dinosauria</taxon>
        <taxon>Saurischia</taxon>
        <taxon>Theropoda</taxon>
        <taxon>Coelurosauria</taxon>
        <taxon>Aves</taxon>
        <taxon>Neognathae</taxon>
        <taxon>Neoaves</taxon>
        <taxon>Telluraves</taxon>
        <taxon>Australaves</taxon>
        <taxon>Passeriformes</taxon>
        <taxon>Thamnophilidae</taxon>
        <taxon>Willisornis</taxon>
    </lineage>
</organism>
<feature type="region of interest" description="Disordered" evidence="1">
    <location>
        <begin position="262"/>
        <end position="284"/>
    </location>
</feature>
<name>A0ABQ9DDQ0_9PASS</name>
<gene>
    <name evidence="2" type="ORF">WISP_55393</name>
</gene>
<sequence>MTWKELRDAGYHCREKIHAAKGKVELQLVRNVGANKNNFFKYVNGNRRYRNIIGLLQDEDGHLTHRDRDKAEMLNAFFTSVCNTDGGPRGSQCPELEDHDCENDQRPVDHEILRNQLLALDPYKSMGPGGTDPRIFKNLTDVITKHLSIFEQSWESRKVTADWKLVIVPIFRKGLEGILRKFADDTKLRAAVGSLEDREALQRDLNKSEDWAITNHMKFNKGRHRILHLGWGNSGYTCRLQNKMLESSATEGDLGVLVDDKLNSSQQCPGNQEDQPCPGGHQAKHRQLDQNVHDETMKIDAAWKNKILVEVTINMPEGKVEDAS</sequence>
<accession>A0ABQ9DDQ0</accession>
<evidence type="ECO:0000313" key="3">
    <source>
        <dbReference type="Proteomes" id="UP001145742"/>
    </source>
</evidence>
<dbReference type="PANTHER" id="PTHR33395:SF22">
    <property type="entry name" value="REVERSE TRANSCRIPTASE DOMAIN-CONTAINING PROTEIN"/>
    <property type="match status" value="1"/>
</dbReference>
<dbReference type="Proteomes" id="UP001145742">
    <property type="component" value="Unassembled WGS sequence"/>
</dbReference>